<evidence type="ECO:0000256" key="11">
    <source>
        <dbReference type="RuleBase" id="RU003357"/>
    </source>
</evidence>
<organism evidence="15 16">
    <name type="scientific">Duganella sacchari</name>
    <dbReference type="NCBI Taxonomy" id="551987"/>
    <lineage>
        <taxon>Bacteria</taxon>
        <taxon>Pseudomonadati</taxon>
        <taxon>Pseudomonadota</taxon>
        <taxon>Betaproteobacteria</taxon>
        <taxon>Burkholderiales</taxon>
        <taxon>Oxalobacteraceae</taxon>
        <taxon>Telluria group</taxon>
        <taxon>Duganella</taxon>
    </lineage>
</organism>
<dbReference type="EMBL" id="FRCX01000005">
    <property type="protein sequence ID" value="SHN18420.1"/>
    <property type="molecule type" value="Genomic_DNA"/>
</dbReference>
<dbReference type="GO" id="GO:0009279">
    <property type="term" value="C:cell outer membrane"/>
    <property type="evidence" value="ECO:0007669"/>
    <property type="project" value="UniProtKB-SubCell"/>
</dbReference>
<keyword evidence="12" id="KW-0732">Signal</keyword>
<dbReference type="InterPro" id="IPR039426">
    <property type="entry name" value="TonB-dep_rcpt-like"/>
</dbReference>
<dbReference type="GO" id="GO:0044718">
    <property type="term" value="P:siderophore transmembrane transport"/>
    <property type="evidence" value="ECO:0007669"/>
    <property type="project" value="TreeGrafter"/>
</dbReference>
<comment type="similarity">
    <text evidence="2 10 11">Belongs to the TonB-dependent receptor family.</text>
</comment>
<evidence type="ECO:0000256" key="5">
    <source>
        <dbReference type="ARBA" id="ARBA00022692"/>
    </source>
</evidence>
<evidence type="ECO:0000256" key="8">
    <source>
        <dbReference type="ARBA" id="ARBA00023170"/>
    </source>
</evidence>
<keyword evidence="7 10" id="KW-0472">Membrane</keyword>
<reference evidence="16" key="1">
    <citation type="submission" date="2016-11" db="EMBL/GenBank/DDBJ databases">
        <authorList>
            <person name="Varghese N."/>
            <person name="Submissions S."/>
        </authorList>
    </citation>
    <scope>NUCLEOTIDE SEQUENCE [LARGE SCALE GENOMIC DNA]</scope>
    <source>
        <strain evidence="16">Sac-22</strain>
    </source>
</reference>
<dbReference type="Pfam" id="PF00593">
    <property type="entry name" value="TonB_dep_Rec_b-barrel"/>
    <property type="match status" value="1"/>
</dbReference>
<dbReference type="InterPro" id="IPR037066">
    <property type="entry name" value="Plug_dom_sf"/>
</dbReference>
<dbReference type="SUPFAM" id="SSF56935">
    <property type="entry name" value="Porins"/>
    <property type="match status" value="1"/>
</dbReference>
<dbReference type="OrthoDB" id="5332150at2"/>
<dbReference type="Gene3D" id="2.170.130.10">
    <property type="entry name" value="TonB-dependent receptor, plug domain"/>
    <property type="match status" value="1"/>
</dbReference>
<dbReference type="AlphaFoldDB" id="A0A1M7PM94"/>
<evidence type="ECO:0000256" key="1">
    <source>
        <dbReference type="ARBA" id="ARBA00004571"/>
    </source>
</evidence>
<evidence type="ECO:0000256" key="2">
    <source>
        <dbReference type="ARBA" id="ARBA00009810"/>
    </source>
</evidence>
<evidence type="ECO:0000256" key="9">
    <source>
        <dbReference type="ARBA" id="ARBA00023237"/>
    </source>
</evidence>
<dbReference type="InterPro" id="IPR012910">
    <property type="entry name" value="Plug_dom"/>
</dbReference>
<evidence type="ECO:0000256" key="10">
    <source>
        <dbReference type="PROSITE-ProRule" id="PRU01360"/>
    </source>
</evidence>
<feature type="domain" description="TonB-dependent receptor-like beta-barrel" evidence="13">
    <location>
        <begin position="214"/>
        <end position="652"/>
    </location>
</feature>
<keyword evidence="6 11" id="KW-0798">TonB box</keyword>
<evidence type="ECO:0000313" key="16">
    <source>
        <dbReference type="Proteomes" id="UP000184339"/>
    </source>
</evidence>
<keyword evidence="16" id="KW-1185">Reference proteome</keyword>
<proteinExistence type="inferred from homology"/>
<comment type="subcellular location">
    <subcellularLocation>
        <location evidence="1 10">Cell outer membrane</location>
        <topology evidence="1 10">Multi-pass membrane protein</topology>
    </subcellularLocation>
</comment>
<dbReference type="PANTHER" id="PTHR30069:SF49">
    <property type="entry name" value="OUTER MEMBRANE PROTEIN C"/>
    <property type="match status" value="1"/>
</dbReference>
<protein>
    <submittedName>
        <fullName evidence="15">Iron complex outermembrane recepter protein</fullName>
    </submittedName>
</protein>
<feature type="signal peptide" evidence="12">
    <location>
        <begin position="1"/>
        <end position="21"/>
    </location>
</feature>
<dbReference type="InterPro" id="IPR036942">
    <property type="entry name" value="Beta-barrel_TonB_sf"/>
</dbReference>
<feature type="chain" id="PRO_5013360039" evidence="12">
    <location>
        <begin position="22"/>
        <end position="694"/>
    </location>
</feature>
<evidence type="ECO:0000256" key="7">
    <source>
        <dbReference type="ARBA" id="ARBA00023136"/>
    </source>
</evidence>
<keyword evidence="3 10" id="KW-0813">Transport</keyword>
<evidence type="ECO:0000256" key="6">
    <source>
        <dbReference type="ARBA" id="ARBA00023077"/>
    </source>
</evidence>
<dbReference type="GO" id="GO:0015344">
    <property type="term" value="F:siderophore uptake transmembrane transporter activity"/>
    <property type="evidence" value="ECO:0007669"/>
    <property type="project" value="TreeGrafter"/>
</dbReference>
<feature type="domain" description="TonB-dependent receptor plug" evidence="14">
    <location>
        <begin position="46"/>
        <end position="135"/>
    </location>
</feature>
<keyword evidence="5 10" id="KW-0812">Transmembrane</keyword>
<dbReference type="Pfam" id="PF07715">
    <property type="entry name" value="Plug"/>
    <property type="match status" value="1"/>
</dbReference>
<dbReference type="PROSITE" id="PS52016">
    <property type="entry name" value="TONB_DEPENDENT_REC_3"/>
    <property type="match status" value="1"/>
</dbReference>
<dbReference type="Proteomes" id="UP000184339">
    <property type="component" value="Unassembled WGS sequence"/>
</dbReference>
<dbReference type="RefSeq" id="WP_072785013.1">
    <property type="nucleotide sequence ID" value="NZ_FRCX01000005.1"/>
</dbReference>
<evidence type="ECO:0000256" key="4">
    <source>
        <dbReference type="ARBA" id="ARBA00022452"/>
    </source>
</evidence>
<evidence type="ECO:0000256" key="12">
    <source>
        <dbReference type="SAM" id="SignalP"/>
    </source>
</evidence>
<dbReference type="PANTHER" id="PTHR30069">
    <property type="entry name" value="TONB-DEPENDENT OUTER MEMBRANE RECEPTOR"/>
    <property type="match status" value="1"/>
</dbReference>
<dbReference type="STRING" id="551987.SAMN05192549_105220"/>
<dbReference type="InterPro" id="IPR000531">
    <property type="entry name" value="Beta-barrel_TonB"/>
</dbReference>
<gene>
    <name evidence="15" type="ORF">SAMN05192549_105220</name>
</gene>
<evidence type="ECO:0000313" key="15">
    <source>
        <dbReference type="EMBL" id="SHN18420.1"/>
    </source>
</evidence>
<accession>A0A1M7PM94</accession>
<evidence type="ECO:0000259" key="13">
    <source>
        <dbReference type="Pfam" id="PF00593"/>
    </source>
</evidence>
<evidence type="ECO:0000259" key="14">
    <source>
        <dbReference type="Pfam" id="PF07715"/>
    </source>
</evidence>
<dbReference type="Gene3D" id="2.40.170.20">
    <property type="entry name" value="TonB-dependent receptor, beta-barrel domain"/>
    <property type="match status" value="1"/>
</dbReference>
<sequence length="694" mass="75823">MKPLYISLCLAAAGVSLNTHAQTIDPNTEPRYKVIVSALASSWQPRQNGASDAAQLLSDTPGYSVAAGGGVSGLPYVNGLGDDRLKIRIDGMEITSACANHMNAPLSYIDPSQVSRIDVLAGVTSVSAGGDSIGGSINVKSVAPVFANTPDSLRTSGKLSLNGRSNGQVINSGVSAAIASDTMSFGYNAAYARGHSYEDGDGNRVLGSLYESINQSAVLALRRQDQQVTVRVGTQHIPYQGFPNQYMDMTDNTGRYANLAYVGKFGWGELDAAAYWQKTDHEMGFFSPERTGMMPMVTHGRNSGYTLKASLPLADNSKLRVGQEYHSFHLDDFWPGIPGSMMMGPQTYMNINDGKRDRVALYGEAETQHNAQWTSLLGARWESVRMDAGDVQPYADNMMNAADAKAAKAFNARDRHQRDSNLDLTAMGRFEANANTSYELAAARKTRSPNLYERYSWGRGTMAMTMTNWFGDGNGYVGNIDLKPETAYTLGFTAHWHGAQPDSWFVKLNPYYNRVKDYIDVDVLGQFNPYMAMNARGALLQFANHDARLYGANLSWSVPVSALKFTGNAAYTRGKRNDGGDLYHIMPLNALLALEYQQGAWTSQIETRLVAHKDNVDARRLEPETAGYALLNLRTSYQVQKNVQLSAGVSNLFDKQYADPMGGVYLSGMKVNKGALRPLPGYGRSFDLGMVISF</sequence>
<keyword evidence="4 10" id="KW-1134">Transmembrane beta strand</keyword>
<keyword evidence="8" id="KW-0675">Receptor</keyword>
<keyword evidence="9 10" id="KW-0998">Cell outer membrane</keyword>
<evidence type="ECO:0000256" key="3">
    <source>
        <dbReference type="ARBA" id="ARBA00022448"/>
    </source>
</evidence>
<name>A0A1M7PM94_9BURK</name>